<reference evidence="4 5" key="1">
    <citation type="submission" date="2021-06" db="EMBL/GenBank/DDBJ databases">
        <title>Actinoplanes lichenicola sp. nov., and Actinoplanes ovalisporus sp. nov., isolated from lichen in Thailand.</title>
        <authorList>
            <person name="Saeng-In P."/>
            <person name="Kanchanasin P."/>
            <person name="Yuki M."/>
            <person name="Kudo T."/>
            <person name="Ohkuma M."/>
            <person name="Phongsopitanun W."/>
            <person name="Tanasupawat S."/>
        </authorList>
    </citation>
    <scope>NUCLEOTIDE SEQUENCE [LARGE SCALE GENOMIC DNA]</scope>
    <source>
        <strain evidence="4 5">NBRC 110975</strain>
    </source>
</reference>
<feature type="transmembrane region" description="Helical" evidence="3">
    <location>
        <begin position="295"/>
        <end position="318"/>
    </location>
</feature>
<keyword evidence="3" id="KW-1133">Transmembrane helix</keyword>
<feature type="coiled-coil region" evidence="1">
    <location>
        <begin position="378"/>
        <end position="412"/>
    </location>
</feature>
<dbReference type="Proteomes" id="UP001519654">
    <property type="component" value="Unassembled WGS sequence"/>
</dbReference>
<dbReference type="Pfam" id="PF14362">
    <property type="entry name" value="DUF4407"/>
    <property type="match status" value="1"/>
</dbReference>
<dbReference type="RefSeq" id="WP_215792638.1">
    <property type="nucleotide sequence ID" value="NZ_JAHKKG010000011.1"/>
</dbReference>
<evidence type="ECO:0000256" key="1">
    <source>
        <dbReference type="SAM" id="Coils"/>
    </source>
</evidence>
<feature type="region of interest" description="Disordered" evidence="2">
    <location>
        <begin position="169"/>
        <end position="196"/>
    </location>
</feature>
<evidence type="ECO:0000313" key="4">
    <source>
        <dbReference type="EMBL" id="MBU2668378.1"/>
    </source>
</evidence>
<feature type="transmembrane region" description="Helical" evidence="3">
    <location>
        <begin position="227"/>
        <end position="249"/>
    </location>
</feature>
<evidence type="ECO:0000256" key="2">
    <source>
        <dbReference type="SAM" id="MobiDB-lite"/>
    </source>
</evidence>
<keyword evidence="5" id="KW-1185">Reference proteome</keyword>
<dbReference type="InterPro" id="IPR025519">
    <property type="entry name" value="DUF4407"/>
</dbReference>
<keyword evidence="3" id="KW-0812">Transmembrane</keyword>
<sequence length="490" mass="52884">MTTQHQPAGPDPDAVRTRDDLAKCLTTLHVYSGKRSYRDLERWVATQRAAGRDDLRLTRSSVSEALTGKRLPTREFVRTFIEACEVAPEEYARWTNAWARVADDVQRSRRKDPAVAAVPAATESGSTAPAPAVPSQAGPTAAAREPETAEPSAATREVVTVHGSVVAAPSGSAREVATAGPPGPPGPAREVATAGPPGVRDISRLMQWLSGADPRILAACPRDRPRFVGLGGTVLTTAALAAVSVVFTASVALGTSIWLALAIGLGWGLVIMNTDRWMVVISHRRDRLWQNLATVLPRLVISVLLGVTISTPLVLWFFNSEIESQLVWTQAEKQTSFVNQLRQEDGRYRQIPQLEKQVNDLQKVAYGPATTQDAVSRKMAAKTQLDQANQTLALLRAQLRQQEAAYAKASAADAGILARINALNQLTSSNPALASAYYVLTILLTLIDVLPVLVKFLMNIGPPTLYDRLVARADQDDAESMLSRPRASTA</sequence>
<keyword evidence="3" id="KW-0472">Membrane</keyword>
<feature type="transmembrane region" description="Helical" evidence="3">
    <location>
        <begin position="255"/>
        <end position="274"/>
    </location>
</feature>
<protein>
    <submittedName>
        <fullName evidence="4">DUF4407 domain-containing protein</fullName>
    </submittedName>
</protein>
<evidence type="ECO:0000256" key="3">
    <source>
        <dbReference type="SAM" id="Phobius"/>
    </source>
</evidence>
<proteinExistence type="predicted"/>
<dbReference type="EMBL" id="JAHKKG010000011">
    <property type="protein sequence ID" value="MBU2668378.1"/>
    <property type="molecule type" value="Genomic_DNA"/>
</dbReference>
<name>A0ABS5YYA9_9ACTN</name>
<feature type="region of interest" description="Disordered" evidence="2">
    <location>
        <begin position="112"/>
        <end position="156"/>
    </location>
</feature>
<evidence type="ECO:0000313" key="5">
    <source>
        <dbReference type="Proteomes" id="UP001519654"/>
    </source>
</evidence>
<feature type="compositionally biased region" description="Low complexity" evidence="2">
    <location>
        <begin position="137"/>
        <end position="155"/>
    </location>
</feature>
<organism evidence="4 5">
    <name type="scientific">Paractinoplanes bogorensis</name>
    <dbReference type="NCBI Taxonomy" id="1610840"/>
    <lineage>
        <taxon>Bacteria</taxon>
        <taxon>Bacillati</taxon>
        <taxon>Actinomycetota</taxon>
        <taxon>Actinomycetes</taxon>
        <taxon>Micromonosporales</taxon>
        <taxon>Micromonosporaceae</taxon>
        <taxon>Paractinoplanes</taxon>
    </lineage>
</organism>
<feature type="transmembrane region" description="Helical" evidence="3">
    <location>
        <begin position="436"/>
        <end position="458"/>
    </location>
</feature>
<keyword evidence="1" id="KW-0175">Coiled coil</keyword>
<comment type="caution">
    <text evidence="4">The sequence shown here is derived from an EMBL/GenBank/DDBJ whole genome shotgun (WGS) entry which is preliminary data.</text>
</comment>
<gene>
    <name evidence="4" type="ORF">KOI35_33180</name>
</gene>
<accession>A0ABS5YYA9</accession>